<keyword evidence="4" id="KW-0285">Flavoprotein</keyword>
<feature type="signal peptide" evidence="6">
    <location>
        <begin position="1"/>
        <end position="22"/>
    </location>
</feature>
<evidence type="ECO:0000259" key="7">
    <source>
        <dbReference type="Pfam" id="PF01593"/>
    </source>
</evidence>
<comment type="cofactor">
    <cofactor evidence="1 4">
        <name>FAD</name>
        <dbReference type="ChEBI" id="CHEBI:57692"/>
    </cofactor>
</comment>
<dbReference type="STRING" id="188477.A0A433SNF7"/>
<evidence type="ECO:0000256" key="2">
    <source>
        <dbReference type="ARBA" id="ARBA00023002"/>
    </source>
</evidence>
<evidence type="ECO:0000256" key="4">
    <source>
        <dbReference type="RuleBase" id="RU362067"/>
    </source>
</evidence>
<dbReference type="Gene3D" id="3.50.50.60">
    <property type="entry name" value="FAD/NAD(P)-binding domain"/>
    <property type="match status" value="1"/>
</dbReference>
<dbReference type="AlphaFoldDB" id="A0A433SNF7"/>
<comment type="similarity">
    <text evidence="4">Belongs to the flavin monoamine oxidase family.</text>
</comment>
<evidence type="ECO:0000256" key="6">
    <source>
        <dbReference type="SAM" id="SignalP"/>
    </source>
</evidence>
<comment type="caution">
    <text evidence="8">The sequence shown here is derived from an EMBL/GenBank/DDBJ whole genome shotgun (WGS) entry which is preliminary data.</text>
</comment>
<keyword evidence="2 4" id="KW-0560">Oxidoreductase</keyword>
<dbReference type="InterPro" id="IPR002937">
    <property type="entry name" value="Amino_oxidase"/>
</dbReference>
<organism evidence="8 9">
    <name type="scientific">Elysia chlorotica</name>
    <name type="common">Eastern emerald elysia</name>
    <name type="synonym">Sea slug</name>
    <dbReference type="NCBI Taxonomy" id="188477"/>
    <lineage>
        <taxon>Eukaryota</taxon>
        <taxon>Metazoa</taxon>
        <taxon>Spiralia</taxon>
        <taxon>Lophotrochozoa</taxon>
        <taxon>Mollusca</taxon>
        <taxon>Gastropoda</taxon>
        <taxon>Heterobranchia</taxon>
        <taxon>Euthyneura</taxon>
        <taxon>Panpulmonata</taxon>
        <taxon>Sacoglossa</taxon>
        <taxon>Placobranchoidea</taxon>
        <taxon>Plakobranchidae</taxon>
        <taxon>Elysia</taxon>
    </lineage>
</organism>
<evidence type="ECO:0000256" key="1">
    <source>
        <dbReference type="ARBA" id="ARBA00001974"/>
    </source>
</evidence>
<dbReference type="EC" id="1.4.3.-" evidence="4"/>
<gene>
    <name evidence="8" type="ORF">EGW08_021505</name>
</gene>
<feature type="domain" description="Amine oxidase" evidence="7">
    <location>
        <begin position="55"/>
        <end position="483"/>
    </location>
</feature>
<evidence type="ECO:0000313" key="9">
    <source>
        <dbReference type="Proteomes" id="UP000271974"/>
    </source>
</evidence>
<dbReference type="PRINTS" id="PR00757">
    <property type="entry name" value="AMINEOXDASEF"/>
</dbReference>
<feature type="compositionally biased region" description="Basic and acidic residues" evidence="5">
    <location>
        <begin position="492"/>
        <end position="513"/>
    </location>
</feature>
<protein>
    <recommendedName>
        <fullName evidence="4">Amine oxidase</fullName>
        <ecNumber evidence="4">1.4.3.-</ecNumber>
    </recommendedName>
</protein>
<dbReference type="OrthoDB" id="5046242at2759"/>
<dbReference type="PANTHER" id="PTHR10742:SF410">
    <property type="entry name" value="LYSINE-SPECIFIC HISTONE DEMETHYLASE 2"/>
    <property type="match status" value="1"/>
</dbReference>
<dbReference type="GO" id="GO:0008131">
    <property type="term" value="F:primary methylamine oxidase activity"/>
    <property type="evidence" value="ECO:0007669"/>
    <property type="project" value="UniProtKB-ARBA"/>
</dbReference>
<dbReference type="InterPro" id="IPR050281">
    <property type="entry name" value="Flavin_monoamine_oxidase"/>
</dbReference>
<dbReference type="SUPFAM" id="SSF51905">
    <property type="entry name" value="FAD/NAD(P)-binding domain"/>
    <property type="match status" value="1"/>
</dbReference>
<name>A0A433SNF7_ELYCH</name>
<feature type="binding site" evidence="3">
    <location>
        <begin position="77"/>
        <end position="78"/>
    </location>
    <ligand>
        <name>FAD</name>
        <dbReference type="ChEBI" id="CHEBI:57692"/>
    </ligand>
</feature>
<feature type="region of interest" description="Disordered" evidence="5">
    <location>
        <begin position="492"/>
        <end position="526"/>
    </location>
</feature>
<evidence type="ECO:0000256" key="5">
    <source>
        <dbReference type="SAM" id="MobiDB-lite"/>
    </source>
</evidence>
<dbReference type="Proteomes" id="UP000271974">
    <property type="component" value="Unassembled WGS sequence"/>
</dbReference>
<dbReference type="Gene3D" id="3.90.660.10">
    <property type="match status" value="1"/>
</dbReference>
<dbReference type="PANTHER" id="PTHR10742">
    <property type="entry name" value="FLAVIN MONOAMINE OXIDASE"/>
    <property type="match status" value="1"/>
</dbReference>
<feature type="compositionally biased region" description="Acidic residues" evidence="5">
    <location>
        <begin position="516"/>
        <end position="526"/>
    </location>
</feature>
<sequence>MKFSVLLLLIFFTVHCLGGSEASKEDKTKHVGDKKEEPIKKYDLPKNVVVIGAGMAGLAAARRLTTDRTNFTVYVYEARRERFGGRVWTDKLTNPRAKGPEVDLGAFTLTAGGKNNPLIELAEGLGLKSISLGEVQLLIPWEKRVLNGTDLTPVMTEALKILELAKNESKTSKIEVSVKEAVDAVISDEKVHIADIASSYLIHASRPYVLGYSGKYPMSYHLGFAHKKVLLDGMGELTDRLLSGDLNEPPIHLGLSKVARQIKIDREKNQVVVRFTDKSQVVADSVVVAVPLSVISSGDLQFEPILPKAYYEAASEMGFTSENAVIVEFENAFWPHNIGVFVRAVQTDAEKGQLQTWFNLKPVSGAPALSGYLGGKAAEAFEKLSDEEAKKLVLSVLLEMFGENALSQGGKVVRLQRSAWISDSWSKGATTYPKVGSHPSMWDIFSEPICPGLYFAGEHTSFDDHGTLHGAYLSGLRAADQVMGDLCEQRRLEREEMDRRKRQAQMEEEKKGSSQEVDEEDSKEEL</sequence>
<feature type="chain" id="PRO_5019392339" description="Amine oxidase" evidence="6">
    <location>
        <begin position="23"/>
        <end position="526"/>
    </location>
</feature>
<dbReference type="InterPro" id="IPR001613">
    <property type="entry name" value="Flavin_amine_oxidase"/>
</dbReference>
<feature type="binding site" evidence="3">
    <location>
        <position position="372"/>
    </location>
    <ligand>
        <name>substrate</name>
    </ligand>
</feature>
<proteinExistence type="inferred from homology"/>
<evidence type="ECO:0000313" key="8">
    <source>
        <dbReference type="EMBL" id="RUS70727.1"/>
    </source>
</evidence>
<dbReference type="Pfam" id="PF01593">
    <property type="entry name" value="Amino_oxidase"/>
    <property type="match status" value="1"/>
</dbReference>
<evidence type="ECO:0000256" key="3">
    <source>
        <dbReference type="PIRSR" id="PIRSR601613-1"/>
    </source>
</evidence>
<dbReference type="EMBL" id="RQTK01001344">
    <property type="protein sequence ID" value="RUS70727.1"/>
    <property type="molecule type" value="Genomic_DNA"/>
</dbReference>
<dbReference type="SUPFAM" id="SSF54373">
    <property type="entry name" value="FAD-linked reductases, C-terminal domain"/>
    <property type="match status" value="1"/>
</dbReference>
<keyword evidence="4" id="KW-0274">FAD</keyword>
<keyword evidence="6" id="KW-0732">Signal</keyword>
<reference evidence="8 9" key="1">
    <citation type="submission" date="2019-01" db="EMBL/GenBank/DDBJ databases">
        <title>A draft genome assembly of the solar-powered sea slug Elysia chlorotica.</title>
        <authorList>
            <person name="Cai H."/>
            <person name="Li Q."/>
            <person name="Fang X."/>
            <person name="Li J."/>
            <person name="Curtis N.E."/>
            <person name="Altenburger A."/>
            <person name="Shibata T."/>
            <person name="Feng M."/>
            <person name="Maeda T."/>
            <person name="Schwartz J.A."/>
            <person name="Shigenobu S."/>
            <person name="Lundholm N."/>
            <person name="Nishiyama T."/>
            <person name="Yang H."/>
            <person name="Hasebe M."/>
            <person name="Li S."/>
            <person name="Pierce S.K."/>
            <person name="Wang J."/>
        </authorList>
    </citation>
    <scope>NUCLEOTIDE SEQUENCE [LARGE SCALE GENOMIC DNA]</scope>
    <source>
        <strain evidence="8">EC2010</strain>
        <tissue evidence="8">Whole organism of an adult</tissue>
    </source>
</reference>
<keyword evidence="9" id="KW-1185">Reference proteome</keyword>
<dbReference type="InterPro" id="IPR036188">
    <property type="entry name" value="FAD/NAD-bd_sf"/>
</dbReference>
<accession>A0A433SNF7</accession>